<reference evidence="2 3" key="1">
    <citation type="submission" date="2019-03" db="EMBL/GenBank/DDBJ databases">
        <title>Genomic Encyclopedia of Archaeal and Bacterial Type Strains, Phase II (KMG-II): from individual species to whole genera.</title>
        <authorList>
            <person name="Goeker M."/>
        </authorList>
    </citation>
    <scope>NUCLEOTIDE SEQUENCE [LARGE SCALE GENOMIC DNA]</scope>
    <source>
        <strain evidence="2 3">DSM 45499</strain>
    </source>
</reference>
<accession>A0A4R7VP01</accession>
<protein>
    <submittedName>
        <fullName evidence="2">Uncharacterized protein</fullName>
    </submittedName>
</protein>
<sequence length="45" mass="4937">MSDQEEQQPKQGRHAAPDGAEPHPLIDLKRDPNPGKADHAAPEQE</sequence>
<evidence type="ECO:0000256" key="1">
    <source>
        <dbReference type="SAM" id="MobiDB-lite"/>
    </source>
</evidence>
<evidence type="ECO:0000313" key="3">
    <source>
        <dbReference type="Proteomes" id="UP000294927"/>
    </source>
</evidence>
<feature type="compositionally biased region" description="Basic and acidic residues" evidence="1">
    <location>
        <begin position="20"/>
        <end position="45"/>
    </location>
</feature>
<feature type="region of interest" description="Disordered" evidence="1">
    <location>
        <begin position="1"/>
        <end position="45"/>
    </location>
</feature>
<keyword evidence="3" id="KW-1185">Reference proteome</keyword>
<dbReference type="AlphaFoldDB" id="A0A4R7VP01"/>
<evidence type="ECO:0000313" key="2">
    <source>
        <dbReference type="EMBL" id="TDV51088.1"/>
    </source>
</evidence>
<proteinExistence type="predicted"/>
<gene>
    <name evidence="2" type="ORF">CLV71_106440</name>
</gene>
<organism evidence="2 3">
    <name type="scientific">Actinophytocola oryzae</name>
    <dbReference type="NCBI Taxonomy" id="502181"/>
    <lineage>
        <taxon>Bacteria</taxon>
        <taxon>Bacillati</taxon>
        <taxon>Actinomycetota</taxon>
        <taxon>Actinomycetes</taxon>
        <taxon>Pseudonocardiales</taxon>
        <taxon>Pseudonocardiaceae</taxon>
    </lineage>
</organism>
<name>A0A4R7VP01_9PSEU</name>
<dbReference type="EMBL" id="SOCP01000006">
    <property type="protein sequence ID" value="TDV51088.1"/>
    <property type="molecule type" value="Genomic_DNA"/>
</dbReference>
<comment type="caution">
    <text evidence="2">The sequence shown here is derived from an EMBL/GenBank/DDBJ whole genome shotgun (WGS) entry which is preliminary data.</text>
</comment>
<dbReference type="Proteomes" id="UP000294927">
    <property type="component" value="Unassembled WGS sequence"/>
</dbReference>
<dbReference type="RefSeq" id="WP_166664168.1">
    <property type="nucleotide sequence ID" value="NZ_SOCP01000006.1"/>
</dbReference>